<dbReference type="SUPFAM" id="SSF51658">
    <property type="entry name" value="Xylose isomerase-like"/>
    <property type="match status" value="1"/>
</dbReference>
<evidence type="ECO:0000313" key="3">
    <source>
        <dbReference type="Proteomes" id="UP001175261"/>
    </source>
</evidence>
<dbReference type="PANTHER" id="PTHR12110:SF21">
    <property type="entry name" value="XYLOSE ISOMERASE-LIKE TIM BARREL DOMAIN-CONTAINING PROTEIN"/>
    <property type="match status" value="1"/>
</dbReference>
<dbReference type="InterPro" id="IPR050312">
    <property type="entry name" value="IolE/XylAMocC-like"/>
</dbReference>
<feature type="domain" description="Xylose isomerase-like TIM barrel" evidence="1">
    <location>
        <begin position="26"/>
        <end position="320"/>
    </location>
</feature>
<gene>
    <name evidence="2" type="ORF">NLU13_4411</name>
</gene>
<organism evidence="2 3">
    <name type="scientific">Sarocladium strictum</name>
    <name type="common">Black bundle disease fungus</name>
    <name type="synonym">Acremonium strictum</name>
    <dbReference type="NCBI Taxonomy" id="5046"/>
    <lineage>
        <taxon>Eukaryota</taxon>
        <taxon>Fungi</taxon>
        <taxon>Dikarya</taxon>
        <taxon>Ascomycota</taxon>
        <taxon>Pezizomycotina</taxon>
        <taxon>Sordariomycetes</taxon>
        <taxon>Hypocreomycetidae</taxon>
        <taxon>Hypocreales</taxon>
        <taxon>Sarocladiaceae</taxon>
        <taxon>Sarocladium</taxon>
    </lineage>
</organism>
<dbReference type="PANTHER" id="PTHR12110">
    <property type="entry name" value="HYDROXYPYRUVATE ISOMERASE"/>
    <property type="match status" value="1"/>
</dbReference>
<dbReference type="EMBL" id="JAPDFR010000003">
    <property type="protein sequence ID" value="KAK0388166.1"/>
    <property type="molecule type" value="Genomic_DNA"/>
</dbReference>
<protein>
    <recommendedName>
        <fullName evidence="1">Xylose isomerase-like TIM barrel domain-containing protein</fullName>
    </recommendedName>
</protein>
<comment type="caution">
    <text evidence="2">The sequence shown here is derived from an EMBL/GenBank/DDBJ whole genome shotgun (WGS) entry which is preliminary data.</text>
</comment>
<evidence type="ECO:0000259" key="1">
    <source>
        <dbReference type="Pfam" id="PF01261"/>
    </source>
</evidence>
<dbReference type="InterPro" id="IPR013022">
    <property type="entry name" value="Xyl_isomerase-like_TIM-brl"/>
</dbReference>
<keyword evidence="3" id="KW-1185">Reference proteome</keyword>
<sequence length="354" mass="39599">MAHRSSICTVSLGRACAGHTLPHKLDMARKYGFEGIELFYEDLVDFSNVTYGDASAESQIAAAGLVRELCEARGLEIICLQPFMHYEGLVDRQRHQERIEEMHLFVELVHALGTDLILLPSSNLPAEQMTTDMSLIVDDMAEVADIGAAAEPPVRFAFEALCWGTRVDTWDGSWDIVQRVNRKNFGLCIDTFNLTGRIYADPTQISGCTPDCEQAVRESLAAMVASVPVERIFLLQVADAELLSQPMSPKHPFYNPEQPPRMSWSRNARLFYGESSYGGYLPVYAVLKTVVQDLGFTGWLSFEVFNRRLADKDGSVPEEMASRAALSFEKMTNDLKLNVASKQLYKAEEPRPML</sequence>
<name>A0AA39GJG6_SARSR</name>
<dbReference type="AlphaFoldDB" id="A0AA39GJG6"/>
<evidence type="ECO:0000313" key="2">
    <source>
        <dbReference type="EMBL" id="KAK0388166.1"/>
    </source>
</evidence>
<dbReference type="Gene3D" id="3.20.20.150">
    <property type="entry name" value="Divalent-metal-dependent TIM barrel enzymes"/>
    <property type="match status" value="1"/>
</dbReference>
<dbReference type="Pfam" id="PF01261">
    <property type="entry name" value="AP_endonuc_2"/>
    <property type="match status" value="1"/>
</dbReference>
<dbReference type="Proteomes" id="UP001175261">
    <property type="component" value="Unassembled WGS sequence"/>
</dbReference>
<reference evidence="2" key="1">
    <citation type="submission" date="2022-10" db="EMBL/GenBank/DDBJ databases">
        <title>Determination and structural analysis of whole genome sequence of Sarocladium strictum F4-1.</title>
        <authorList>
            <person name="Hu L."/>
            <person name="Jiang Y."/>
        </authorList>
    </citation>
    <scope>NUCLEOTIDE SEQUENCE</scope>
    <source>
        <strain evidence="2">F4-1</strain>
    </source>
</reference>
<accession>A0AA39GJG6</accession>
<dbReference type="InterPro" id="IPR036237">
    <property type="entry name" value="Xyl_isomerase-like_sf"/>
</dbReference>
<proteinExistence type="predicted"/>